<sequence>MNRIENEKRVIVCMIRIYCLKHHHQERLCDECQQLQNYALNRLSRCRYGENKSFCNKCPTPCYQKTHKDQIRRVMAFSGPKMLFHHPIIALKHLLSSAMG</sequence>
<keyword evidence="2" id="KW-1185">Reference proteome</keyword>
<dbReference type="AlphaFoldDB" id="A0A239H6A1"/>
<organism evidence="1 2">
    <name type="scientific">Anaerovirgula multivorans</name>
    <dbReference type="NCBI Taxonomy" id="312168"/>
    <lineage>
        <taxon>Bacteria</taxon>
        <taxon>Bacillati</taxon>
        <taxon>Bacillota</taxon>
        <taxon>Clostridia</taxon>
        <taxon>Peptostreptococcales</taxon>
        <taxon>Natronincolaceae</taxon>
        <taxon>Anaerovirgula</taxon>
    </lineage>
</organism>
<dbReference type="EMBL" id="FZOJ01000020">
    <property type="protein sequence ID" value="SNS76939.1"/>
    <property type="molecule type" value="Genomic_DNA"/>
</dbReference>
<proteinExistence type="predicted"/>
<reference evidence="1 2" key="1">
    <citation type="submission" date="2017-06" db="EMBL/GenBank/DDBJ databases">
        <authorList>
            <person name="Kim H.J."/>
            <person name="Triplett B.A."/>
        </authorList>
    </citation>
    <scope>NUCLEOTIDE SEQUENCE [LARGE SCALE GENOMIC DNA]</scope>
    <source>
        <strain evidence="1 2">SCA</strain>
    </source>
</reference>
<evidence type="ECO:0000313" key="2">
    <source>
        <dbReference type="Proteomes" id="UP000198304"/>
    </source>
</evidence>
<dbReference type="RefSeq" id="WP_089284091.1">
    <property type="nucleotide sequence ID" value="NZ_FZOJ01000020.1"/>
</dbReference>
<dbReference type="InterPro" id="IPR020483">
    <property type="entry name" value="Uncharacterised_YgbA"/>
</dbReference>
<evidence type="ECO:0000313" key="1">
    <source>
        <dbReference type="EMBL" id="SNS76939.1"/>
    </source>
</evidence>
<dbReference type="NCBIfam" id="NF007714">
    <property type="entry name" value="PRK10410.1-2"/>
    <property type="match status" value="1"/>
</dbReference>
<dbReference type="OrthoDB" id="164329at2"/>
<protein>
    <submittedName>
        <fullName evidence="1">Nitrous oxide-stimulated promoter</fullName>
    </submittedName>
</protein>
<accession>A0A239H6A1</accession>
<name>A0A239H6A1_9FIRM</name>
<gene>
    <name evidence="1" type="ORF">SAMN05446037_102043</name>
</gene>
<dbReference type="Pfam" id="PF11756">
    <property type="entry name" value="YgbA_NO"/>
    <property type="match status" value="1"/>
</dbReference>
<dbReference type="Proteomes" id="UP000198304">
    <property type="component" value="Unassembled WGS sequence"/>
</dbReference>